<evidence type="ECO:0000256" key="1">
    <source>
        <dbReference type="ARBA" id="ARBA00004429"/>
    </source>
</evidence>
<reference evidence="20 21" key="1">
    <citation type="journal article" date="2016" name="Gene">
        <title>PacBio SMRT assembly of a complex multi-replicon genome reveals chlorocatechol degradative operon in a region of genome plasticity.</title>
        <authorList>
            <person name="Ricker N."/>
            <person name="Shen S.Y."/>
            <person name="Goordial J."/>
            <person name="Jin S."/>
            <person name="Fulthorpe R.R."/>
        </authorList>
    </citation>
    <scope>NUCLEOTIDE SEQUENCE [LARGE SCALE GENOMIC DNA]</scope>
    <source>
        <strain evidence="20 21">OLGA172</strain>
    </source>
</reference>
<dbReference type="GO" id="GO:0005886">
    <property type="term" value="C:plasma membrane"/>
    <property type="evidence" value="ECO:0007669"/>
    <property type="project" value="UniProtKB-SubCell"/>
</dbReference>
<feature type="chain" id="PRO_5009000847" description="Thiol:disulfide interchange protein DsbD" evidence="18">
    <location>
        <begin position="35"/>
        <end position="625"/>
    </location>
</feature>
<evidence type="ECO:0000313" key="20">
    <source>
        <dbReference type="EMBL" id="ANB74188.1"/>
    </source>
</evidence>
<feature type="transmembrane region" description="Helical" evidence="18">
    <location>
        <begin position="419"/>
        <end position="441"/>
    </location>
</feature>
<dbReference type="EC" id="1.8.1.8" evidence="18"/>
<evidence type="ECO:0000256" key="6">
    <source>
        <dbReference type="ARBA" id="ARBA00022692"/>
    </source>
</evidence>
<feature type="transmembrane region" description="Helical" evidence="18">
    <location>
        <begin position="194"/>
        <end position="227"/>
    </location>
</feature>
<dbReference type="EMBL" id="CP014578">
    <property type="protein sequence ID" value="ANB74188.1"/>
    <property type="molecule type" value="Genomic_DNA"/>
</dbReference>
<dbReference type="SUPFAM" id="SSF52833">
    <property type="entry name" value="Thioredoxin-like"/>
    <property type="match status" value="1"/>
</dbReference>
<dbReference type="PROSITE" id="PS00194">
    <property type="entry name" value="THIOREDOXIN_1"/>
    <property type="match status" value="1"/>
</dbReference>
<evidence type="ECO:0000256" key="10">
    <source>
        <dbReference type="ARBA" id="ARBA00022989"/>
    </source>
</evidence>
<dbReference type="InterPro" id="IPR013766">
    <property type="entry name" value="Thioredoxin_domain"/>
</dbReference>
<dbReference type="InterPro" id="IPR022910">
    <property type="entry name" value="Thiol_diS_interchange_DbsD"/>
</dbReference>
<evidence type="ECO:0000256" key="16">
    <source>
        <dbReference type="ARBA" id="ARBA00047388"/>
    </source>
</evidence>
<dbReference type="Pfam" id="PF11412">
    <property type="entry name" value="DsbD_N"/>
    <property type="match status" value="1"/>
</dbReference>
<evidence type="ECO:0000256" key="3">
    <source>
        <dbReference type="ARBA" id="ARBA00022448"/>
    </source>
</evidence>
<evidence type="ECO:0000256" key="12">
    <source>
        <dbReference type="ARBA" id="ARBA00023027"/>
    </source>
</evidence>
<evidence type="ECO:0000256" key="7">
    <source>
        <dbReference type="ARBA" id="ARBA00022729"/>
    </source>
</evidence>
<dbReference type="Pfam" id="PF02683">
    <property type="entry name" value="DsbD_TM"/>
    <property type="match status" value="1"/>
</dbReference>
<comment type="subcellular location">
    <subcellularLocation>
        <location evidence="1 18">Cell inner membrane</location>
        <topology evidence="1 18">Multi-pass membrane protein</topology>
    </subcellularLocation>
</comment>
<dbReference type="GO" id="GO:0045454">
    <property type="term" value="P:cell redox homeostasis"/>
    <property type="evidence" value="ECO:0007669"/>
    <property type="project" value="TreeGrafter"/>
</dbReference>
<dbReference type="HAMAP" id="MF_00399">
    <property type="entry name" value="DbsD"/>
    <property type="match status" value="1"/>
</dbReference>
<feature type="transmembrane region" description="Helical" evidence="18">
    <location>
        <begin position="355"/>
        <end position="383"/>
    </location>
</feature>
<keyword evidence="11 18" id="KW-0560">Oxidoreductase</keyword>
<keyword evidence="3 18" id="KW-0813">Transport</keyword>
<feature type="signal peptide" evidence="18">
    <location>
        <begin position="1"/>
        <end position="34"/>
    </location>
</feature>
<name>A0A160FPB1_9BURK</name>
<keyword evidence="5 18" id="KW-0997">Cell inner membrane</keyword>
<dbReference type="NCBIfam" id="NF001419">
    <property type="entry name" value="PRK00293.1"/>
    <property type="match status" value="1"/>
</dbReference>
<feature type="transmembrane region" description="Helical" evidence="18">
    <location>
        <begin position="239"/>
        <end position="263"/>
    </location>
</feature>
<dbReference type="GO" id="GO:0017004">
    <property type="term" value="P:cytochrome complex assembly"/>
    <property type="evidence" value="ECO:0007669"/>
    <property type="project" value="UniProtKB-UniRule"/>
</dbReference>
<comment type="similarity">
    <text evidence="2 18">Belongs to the thioredoxin family. DsbD subfamily.</text>
</comment>
<feature type="disulfide bond" description="Redox-active" evidence="18">
    <location>
        <begin position="133"/>
        <end position="139"/>
    </location>
</feature>
<protein>
    <recommendedName>
        <fullName evidence="18">Thiol:disulfide interchange protein DsbD</fullName>
        <ecNumber evidence="18">1.8.1.8</ecNumber>
    </recommendedName>
    <alternativeName>
        <fullName evidence="18">Protein-disulfide reductase</fullName>
        <shortName evidence="18">Disulfide reductase</shortName>
    </alternativeName>
</protein>
<dbReference type="SUPFAM" id="SSF74863">
    <property type="entry name" value="Thiol:disulfide interchange protein DsbD, N-terminal domain (DsbD-alpha)"/>
    <property type="match status" value="1"/>
</dbReference>
<organism evidence="20 21">
    <name type="scientific">Paraburkholderia phytofirmans OLGA172</name>
    <dbReference type="NCBI Taxonomy" id="1417228"/>
    <lineage>
        <taxon>Bacteria</taxon>
        <taxon>Pseudomonadati</taxon>
        <taxon>Pseudomonadota</taxon>
        <taxon>Betaproteobacteria</taxon>
        <taxon>Burkholderiales</taxon>
        <taxon>Burkholderiaceae</taxon>
        <taxon>Paraburkholderia</taxon>
    </lineage>
</organism>
<dbReference type="RefSeq" id="WP_063497534.1">
    <property type="nucleotide sequence ID" value="NZ_CP014578.1"/>
</dbReference>
<keyword evidence="8 18" id="KW-0201">Cytochrome c-type biogenesis</keyword>
<dbReference type="STRING" id="1804984.AYM40_18790"/>
<dbReference type="InterPro" id="IPR036249">
    <property type="entry name" value="Thioredoxin-like_sf"/>
</dbReference>
<dbReference type="KEGG" id="buz:AYM40_18790"/>
<dbReference type="InterPro" id="IPR036929">
    <property type="entry name" value="DsbDN_sf"/>
</dbReference>
<keyword evidence="9 18" id="KW-0249">Electron transport</keyword>
<dbReference type="GO" id="GO:0047134">
    <property type="term" value="F:protein-disulfide reductase [NAD(P)H] activity"/>
    <property type="evidence" value="ECO:0007669"/>
    <property type="project" value="UniProtKB-UniRule"/>
</dbReference>
<gene>
    <name evidence="18" type="primary">dsbD</name>
    <name evidence="20" type="ORF">AYM40_18790</name>
</gene>
<evidence type="ECO:0000256" key="15">
    <source>
        <dbReference type="ARBA" id="ARBA00023284"/>
    </source>
</evidence>
<feature type="transmembrane region" description="Helical" evidence="18">
    <location>
        <begin position="395"/>
        <end position="413"/>
    </location>
</feature>
<feature type="transmembrane region" description="Helical" evidence="18">
    <location>
        <begin position="319"/>
        <end position="349"/>
    </location>
</feature>
<evidence type="ECO:0000256" key="2">
    <source>
        <dbReference type="ARBA" id="ARBA00007241"/>
    </source>
</evidence>
<evidence type="ECO:0000256" key="17">
    <source>
        <dbReference type="ARBA" id="ARBA00047804"/>
    </source>
</evidence>
<keyword evidence="13 18" id="KW-0472">Membrane</keyword>
<comment type="function">
    <text evidence="18">Required to facilitate the formation of correct disulfide bonds in some periplasmic proteins and for the assembly of the periplasmic c-type cytochromes. Acts by transferring electrons from cytoplasmic thioredoxin to the periplasm. This transfer involves a cascade of disulfide bond formation and reduction steps.</text>
</comment>
<dbReference type="GO" id="GO:0009055">
    <property type="term" value="F:electron transfer activity"/>
    <property type="evidence" value="ECO:0007669"/>
    <property type="project" value="UniProtKB-UniRule"/>
</dbReference>
<dbReference type="InterPro" id="IPR017937">
    <property type="entry name" value="Thioredoxin_CS"/>
</dbReference>
<evidence type="ECO:0000256" key="13">
    <source>
        <dbReference type="ARBA" id="ARBA00023136"/>
    </source>
</evidence>
<feature type="disulfide bond" description="Redox-active" evidence="18">
    <location>
        <begin position="214"/>
        <end position="336"/>
    </location>
</feature>
<comment type="catalytic activity">
    <reaction evidence="17 18">
        <text>[protein]-dithiol + NADP(+) = [protein]-disulfide + NADPH + H(+)</text>
        <dbReference type="Rhea" id="RHEA:18753"/>
        <dbReference type="Rhea" id="RHEA-COMP:10593"/>
        <dbReference type="Rhea" id="RHEA-COMP:10594"/>
        <dbReference type="ChEBI" id="CHEBI:15378"/>
        <dbReference type="ChEBI" id="CHEBI:29950"/>
        <dbReference type="ChEBI" id="CHEBI:50058"/>
        <dbReference type="ChEBI" id="CHEBI:57783"/>
        <dbReference type="ChEBI" id="CHEBI:58349"/>
        <dbReference type="EC" id="1.8.1.8"/>
    </reaction>
</comment>
<accession>A0A160FPB1</accession>
<dbReference type="CDD" id="cd02953">
    <property type="entry name" value="DsbDgamma"/>
    <property type="match status" value="1"/>
</dbReference>
<sequence precursor="true">MFNGLNRRARHALRAVVLLLGCLIVAQFGTLAHAADDFLDPAVAFKFSATEKPGEVDVTYKIADGYYMYRERFAFATRNGTTTIGEPQLPAGHVKFDQTFNKNVETYRNELTIRIPVKQPQGAFDLAVTSQGCADAGICYPPMERVYHVSGEALQPAGGAAAATATRQSTAAGAPWYERATSADYAQSLLEGGGFFAIIGLYFVAGAVLSLLPCSYPMIPILSAIIIGEGARVTRARGFALSLAYVIGMALVYTALGIAAALVGQSLGAWLQNPWVLGTFGVLLTVFALTLIAGFDIALPQRWQDGVSRASTGRSGGKFAAVAVMGALSALVVGACMTAPLFAVLAFIAHTGDALLGGAALFSMGLGLGVPLLIIGLGAGTLLPRAGAWMDGVKVFFGVVLLAAALWIVWPVLGATATMLLSALWLLIAAAGLGLFSAPAVGISVWRRLGRGIGAALAIWAAVLLVGLAAGSSDPLRPLAVLAVWGDGGEANVASVSKSPNRLSQSDLTFAPVRSSTDLDEAVKTAAQPAMLDFYADWCVSCKEMEKFTFSDPRVQAKLKQMNLLRADVTANNADDQMLLKRFSLFGPPGIIFFDQGGKEVLRVVGYESADKFLRTLDRANAPGA</sequence>
<keyword evidence="15 18" id="KW-0676">Redox-active center</keyword>
<evidence type="ECO:0000256" key="5">
    <source>
        <dbReference type="ARBA" id="ARBA00022519"/>
    </source>
</evidence>
<evidence type="ECO:0000313" key="21">
    <source>
        <dbReference type="Proteomes" id="UP000076852"/>
    </source>
</evidence>
<keyword evidence="10 18" id="KW-1133">Transmembrane helix</keyword>
<keyword evidence="14 18" id="KW-1015">Disulfide bond</keyword>
<dbReference type="OrthoDB" id="9811036at2"/>
<keyword evidence="4 18" id="KW-1003">Cell membrane</keyword>
<keyword evidence="6 18" id="KW-0812">Transmembrane</keyword>
<keyword evidence="7 18" id="KW-0732">Signal</keyword>
<dbReference type="InterPro" id="IPR035671">
    <property type="entry name" value="DsbD_gamma"/>
</dbReference>
<dbReference type="PANTHER" id="PTHR32234:SF0">
    <property type="entry name" value="THIOL:DISULFIDE INTERCHANGE PROTEIN DSBD"/>
    <property type="match status" value="1"/>
</dbReference>
<evidence type="ECO:0000256" key="14">
    <source>
        <dbReference type="ARBA" id="ARBA00023157"/>
    </source>
</evidence>
<feature type="transmembrane region" description="Helical" evidence="18">
    <location>
        <begin position="275"/>
        <end position="299"/>
    </location>
</feature>
<dbReference type="InterPro" id="IPR012336">
    <property type="entry name" value="Thioredoxin-like_fold"/>
</dbReference>
<dbReference type="PROSITE" id="PS51352">
    <property type="entry name" value="THIOREDOXIN_2"/>
    <property type="match status" value="1"/>
</dbReference>
<evidence type="ECO:0000256" key="9">
    <source>
        <dbReference type="ARBA" id="ARBA00022982"/>
    </source>
</evidence>
<evidence type="ECO:0000256" key="8">
    <source>
        <dbReference type="ARBA" id="ARBA00022748"/>
    </source>
</evidence>
<feature type="disulfide bond" description="Redox-active" evidence="18">
    <location>
        <begin position="539"/>
        <end position="542"/>
    </location>
</feature>
<dbReference type="Gene3D" id="2.60.40.1250">
    <property type="entry name" value="Thiol:disulfide interchange protein DsbD, N-terminal domain"/>
    <property type="match status" value="1"/>
</dbReference>
<dbReference type="Pfam" id="PF13098">
    <property type="entry name" value="Thioredoxin_2"/>
    <property type="match status" value="1"/>
</dbReference>
<feature type="domain" description="Thioredoxin" evidence="19">
    <location>
        <begin position="470"/>
        <end position="622"/>
    </location>
</feature>
<evidence type="ECO:0000256" key="4">
    <source>
        <dbReference type="ARBA" id="ARBA00022475"/>
    </source>
</evidence>
<dbReference type="InterPro" id="IPR028250">
    <property type="entry name" value="DsbDN"/>
</dbReference>
<dbReference type="AlphaFoldDB" id="A0A160FPB1"/>
<dbReference type="PANTHER" id="PTHR32234">
    <property type="entry name" value="THIOL:DISULFIDE INTERCHANGE PROTEIN DSBD"/>
    <property type="match status" value="1"/>
</dbReference>
<evidence type="ECO:0000259" key="19">
    <source>
        <dbReference type="PROSITE" id="PS51352"/>
    </source>
</evidence>
<keyword evidence="12 18" id="KW-0520">NAD</keyword>
<evidence type="ECO:0000256" key="11">
    <source>
        <dbReference type="ARBA" id="ARBA00023002"/>
    </source>
</evidence>
<comment type="catalytic activity">
    <reaction evidence="16 18">
        <text>[protein]-dithiol + NAD(+) = [protein]-disulfide + NADH + H(+)</text>
        <dbReference type="Rhea" id="RHEA:18749"/>
        <dbReference type="Rhea" id="RHEA-COMP:10593"/>
        <dbReference type="Rhea" id="RHEA-COMP:10594"/>
        <dbReference type="ChEBI" id="CHEBI:15378"/>
        <dbReference type="ChEBI" id="CHEBI:29950"/>
        <dbReference type="ChEBI" id="CHEBI:50058"/>
        <dbReference type="ChEBI" id="CHEBI:57540"/>
        <dbReference type="ChEBI" id="CHEBI:57945"/>
        <dbReference type="EC" id="1.8.1.8"/>
    </reaction>
</comment>
<keyword evidence="21" id="KW-1185">Reference proteome</keyword>
<dbReference type="Proteomes" id="UP000076852">
    <property type="component" value="Chromosome 1"/>
</dbReference>
<dbReference type="InterPro" id="IPR003834">
    <property type="entry name" value="Cyt_c_assmbl_TM_dom"/>
</dbReference>
<proteinExistence type="inferred from homology"/>
<evidence type="ECO:0000256" key="18">
    <source>
        <dbReference type="HAMAP-Rule" id="MF_00399"/>
    </source>
</evidence>
<dbReference type="Gene3D" id="3.40.30.10">
    <property type="entry name" value="Glutaredoxin"/>
    <property type="match status" value="1"/>
</dbReference>
<feature type="transmembrane region" description="Helical" evidence="18">
    <location>
        <begin position="453"/>
        <end position="471"/>
    </location>
</feature>